<name>A0A1I1QTB3_9RHOB</name>
<keyword evidence="6" id="KW-0411">Iron-sulfur</keyword>
<dbReference type="OrthoDB" id="9792185at2"/>
<keyword evidence="10" id="KW-1185">Reference proteome</keyword>
<dbReference type="CDD" id="cd06185">
    <property type="entry name" value="PDR_like"/>
    <property type="match status" value="1"/>
</dbReference>
<dbReference type="Pfam" id="PF00970">
    <property type="entry name" value="FAD_binding_6"/>
    <property type="match status" value="1"/>
</dbReference>
<keyword evidence="3" id="KW-0479">Metal-binding</keyword>
<dbReference type="InterPro" id="IPR006058">
    <property type="entry name" value="2Fe2S_fd_BS"/>
</dbReference>
<dbReference type="PANTHER" id="PTHR47354">
    <property type="entry name" value="NADH OXIDOREDUCTASE HCR"/>
    <property type="match status" value="1"/>
</dbReference>
<gene>
    <name evidence="9" type="ORF">SAMN05421762_3785</name>
</gene>
<dbReference type="InterPro" id="IPR008333">
    <property type="entry name" value="Cbr1-like_FAD-bd_dom"/>
</dbReference>
<keyword evidence="9" id="KW-0489">Methyltransferase</keyword>
<evidence type="ECO:0000259" key="8">
    <source>
        <dbReference type="PROSITE" id="PS51384"/>
    </source>
</evidence>
<dbReference type="InterPro" id="IPR050415">
    <property type="entry name" value="MRET"/>
</dbReference>
<dbReference type="Pfam" id="PF00111">
    <property type="entry name" value="Fer2"/>
    <property type="match status" value="1"/>
</dbReference>
<dbReference type="GO" id="GO:0032259">
    <property type="term" value="P:methylation"/>
    <property type="evidence" value="ECO:0007669"/>
    <property type="project" value="UniProtKB-KW"/>
</dbReference>
<proteinExistence type="predicted"/>
<dbReference type="EMBL" id="FOLX01000006">
    <property type="protein sequence ID" value="SFD25351.1"/>
    <property type="molecule type" value="Genomic_DNA"/>
</dbReference>
<organism evidence="9 10">
    <name type="scientific">Pseudooceanicola nitratireducens</name>
    <dbReference type="NCBI Taxonomy" id="517719"/>
    <lineage>
        <taxon>Bacteria</taxon>
        <taxon>Pseudomonadati</taxon>
        <taxon>Pseudomonadota</taxon>
        <taxon>Alphaproteobacteria</taxon>
        <taxon>Rhodobacterales</taxon>
        <taxon>Paracoccaceae</taxon>
        <taxon>Pseudooceanicola</taxon>
    </lineage>
</organism>
<dbReference type="CDD" id="cd00207">
    <property type="entry name" value="fer2"/>
    <property type="match status" value="1"/>
</dbReference>
<evidence type="ECO:0000259" key="7">
    <source>
        <dbReference type="PROSITE" id="PS51085"/>
    </source>
</evidence>
<dbReference type="GO" id="GO:0016491">
    <property type="term" value="F:oxidoreductase activity"/>
    <property type="evidence" value="ECO:0007669"/>
    <property type="project" value="UniProtKB-KW"/>
</dbReference>
<dbReference type="SUPFAM" id="SSF63380">
    <property type="entry name" value="Riboflavin synthase domain-like"/>
    <property type="match status" value="1"/>
</dbReference>
<dbReference type="InterPro" id="IPR017938">
    <property type="entry name" value="Riboflavin_synthase-like_b-brl"/>
</dbReference>
<dbReference type="InterPro" id="IPR001041">
    <property type="entry name" value="2Fe-2S_ferredoxin-type"/>
</dbReference>
<dbReference type="AlphaFoldDB" id="A0A1I1QTB3"/>
<keyword evidence="4" id="KW-0560">Oxidoreductase</keyword>
<sequence length="315" mass="34612">MNTQRVKVRRIVEQTPEIRSFELVPCDGSSVSFTPGDHIDVHAGKDLIRQYSLWNGPDDRDAYQIGVKREENGRGGSAAMHTLKEGDEIEVSLPRNNFELRSDDGPVILIAGGIGITPVLSMARHLQAMNRKCVLHLFARSDEHLPFKNELAALDEVPIHLGLVPPELDAVLTRILSNPPKDARLYFCGPGPFMDLIENLAKTCGWSSDRVHLERFSVEADSLDLDGESFELVLQQSGVTLTIAEGQTIIEAMEAAGLEPMTSCEQGVCGTCLTTVLEGEPDHRDLYLNPAEKDSGTLIMPCVSRCKGKKLVLDL</sequence>
<dbReference type="InterPro" id="IPR039261">
    <property type="entry name" value="FNR_nucleotide-bd"/>
</dbReference>
<dbReference type="Gene3D" id="3.40.50.80">
    <property type="entry name" value="Nucleotide-binding domain of ferredoxin-NADP reductase (FNR) module"/>
    <property type="match status" value="1"/>
</dbReference>
<dbReference type="PANTHER" id="PTHR47354:SF1">
    <property type="entry name" value="CARNITINE MONOOXYGENASE REDUCTASE SUBUNIT"/>
    <property type="match status" value="1"/>
</dbReference>
<dbReference type="GO" id="GO:0051537">
    <property type="term" value="F:2 iron, 2 sulfur cluster binding"/>
    <property type="evidence" value="ECO:0007669"/>
    <property type="project" value="UniProtKB-KW"/>
</dbReference>
<accession>A0A1I1QTB3</accession>
<dbReference type="Gene3D" id="3.10.20.30">
    <property type="match status" value="1"/>
</dbReference>
<dbReference type="SUPFAM" id="SSF52343">
    <property type="entry name" value="Ferredoxin reductase-like, C-terminal NADP-linked domain"/>
    <property type="match status" value="1"/>
</dbReference>
<dbReference type="RefSeq" id="WP_093455023.1">
    <property type="nucleotide sequence ID" value="NZ_FNZG01000008.1"/>
</dbReference>
<evidence type="ECO:0000256" key="3">
    <source>
        <dbReference type="ARBA" id="ARBA00022723"/>
    </source>
</evidence>
<dbReference type="Pfam" id="PF00175">
    <property type="entry name" value="NAD_binding_1"/>
    <property type="match status" value="1"/>
</dbReference>
<evidence type="ECO:0000313" key="9">
    <source>
        <dbReference type="EMBL" id="SFD25351.1"/>
    </source>
</evidence>
<evidence type="ECO:0000256" key="6">
    <source>
        <dbReference type="ARBA" id="ARBA00023014"/>
    </source>
</evidence>
<feature type="domain" description="2Fe-2S ferredoxin-type" evidence="7">
    <location>
        <begin position="228"/>
        <end position="315"/>
    </location>
</feature>
<dbReference type="STRING" id="517719.SAMN05421762_3785"/>
<evidence type="ECO:0000313" key="10">
    <source>
        <dbReference type="Proteomes" id="UP000231644"/>
    </source>
</evidence>
<dbReference type="PRINTS" id="PR00409">
    <property type="entry name" value="PHDIOXRDTASE"/>
</dbReference>
<evidence type="ECO:0000256" key="4">
    <source>
        <dbReference type="ARBA" id="ARBA00023002"/>
    </source>
</evidence>
<keyword evidence="9" id="KW-0808">Transferase</keyword>
<feature type="domain" description="FAD-binding FR-type" evidence="8">
    <location>
        <begin position="1"/>
        <end position="101"/>
    </location>
</feature>
<protein>
    <submittedName>
        <fullName evidence="9">Vanillate O-demethylase ferredoxin subunit</fullName>
    </submittedName>
</protein>
<dbReference type="InterPro" id="IPR001433">
    <property type="entry name" value="OxRdtase_FAD/NAD-bd"/>
</dbReference>
<dbReference type="GO" id="GO:0046872">
    <property type="term" value="F:metal ion binding"/>
    <property type="evidence" value="ECO:0007669"/>
    <property type="project" value="UniProtKB-KW"/>
</dbReference>
<keyword evidence="5" id="KW-0408">Iron</keyword>
<dbReference type="InterPro" id="IPR017927">
    <property type="entry name" value="FAD-bd_FR_type"/>
</dbReference>
<dbReference type="SUPFAM" id="SSF54292">
    <property type="entry name" value="2Fe-2S ferredoxin-like"/>
    <property type="match status" value="1"/>
</dbReference>
<evidence type="ECO:0000256" key="5">
    <source>
        <dbReference type="ARBA" id="ARBA00023004"/>
    </source>
</evidence>
<dbReference type="GO" id="GO:0008168">
    <property type="term" value="F:methyltransferase activity"/>
    <property type="evidence" value="ECO:0007669"/>
    <property type="project" value="UniProtKB-KW"/>
</dbReference>
<reference evidence="9 10" key="1">
    <citation type="submission" date="2016-10" db="EMBL/GenBank/DDBJ databases">
        <authorList>
            <person name="de Groot N.N."/>
        </authorList>
    </citation>
    <scope>NUCLEOTIDE SEQUENCE [LARGE SCALE GENOMIC DNA]</scope>
    <source>
        <strain evidence="9 10">DSM 29619</strain>
    </source>
</reference>
<dbReference type="InterPro" id="IPR012675">
    <property type="entry name" value="Beta-grasp_dom_sf"/>
</dbReference>
<dbReference type="PROSITE" id="PS51384">
    <property type="entry name" value="FAD_FR"/>
    <property type="match status" value="1"/>
</dbReference>
<dbReference type="InterPro" id="IPR036010">
    <property type="entry name" value="2Fe-2S_ferredoxin-like_sf"/>
</dbReference>
<dbReference type="Proteomes" id="UP000231644">
    <property type="component" value="Unassembled WGS sequence"/>
</dbReference>
<keyword evidence="1" id="KW-0285">Flavoprotein</keyword>
<keyword evidence="2" id="KW-0001">2Fe-2S</keyword>
<dbReference type="PROSITE" id="PS00197">
    <property type="entry name" value="2FE2S_FER_1"/>
    <property type="match status" value="1"/>
</dbReference>
<evidence type="ECO:0000256" key="2">
    <source>
        <dbReference type="ARBA" id="ARBA00022714"/>
    </source>
</evidence>
<dbReference type="PROSITE" id="PS51085">
    <property type="entry name" value="2FE2S_FER_2"/>
    <property type="match status" value="1"/>
</dbReference>
<dbReference type="Gene3D" id="2.40.30.10">
    <property type="entry name" value="Translation factors"/>
    <property type="match status" value="1"/>
</dbReference>
<evidence type="ECO:0000256" key="1">
    <source>
        <dbReference type="ARBA" id="ARBA00022630"/>
    </source>
</evidence>